<evidence type="ECO:0000313" key="1">
    <source>
        <dbReference type="EMBL" id="TWE17578.1"/>
    </source>
</evidence>
<reference evidence="1 2" key="1">
    <citation type="submission" date="2019-06" db="EMBL/GenBank/DDBJ databases">
        <title>Sequencing the genomes of 1000 actinobacteria strains.</title>
        <authorList>
            <person name="Klenk H.-P."/>
        </authorList>
    </citation>
    <scope>NUCLEOTIDE SEQUENCE [LARGE SCALE GENOMIC DNA]</scope>
    <source>
        <strain evidence="1 2">DSM 41649</strain>
    </source>
</reference>
<dbReference type="OrthoDB" id="4309173at2"/>
<dbReference type="AlphaFoldDB" id="A0A561EPP2"/>
<proteinExistence type="predicted"/>
<evidence type="ECO:0000313" key="2">
    <source>
        <dbReference type="Proteomes" id="UP000318416"/>
    </source>
</evidence>
<dbReference type="EMBL" id="VIVR01000001">
    <property type="protein sequence ID" value="TWE17578.1"/>
    <property type="molecule type" value="Genomic_DNA"/>
</dbReference>
<dbReference type="RefSeq" id="WP_145790395.1">
    <property type="nucleotide sequence ID" value="NZ_BAAABR010000021.1"/>
</dbReference>
<dbReference type="Proteomes" id="UP000318416">
    <property type="component" value="Unassembled WGS sequence"/>
</dbReference>
<comment type="caution">
    <text evidence="1">The sequence shown here is derived from an EMBL/GenBank/DDBJ whole genome shotgun (WGS) entry which is preliminary data.</text>
</comment>
<gene>
    <name evidence="1" type="ORF">FB465_2613</name>
</gene>
<organism evidence="1 2">
    <name type="scientific">Kitasatospora atroaurantiaca</name>
    <dbReference type="NCBI Taxonomy" id="285545"/>
    <lineage>
        <taxon>Bacteria</taxon>
        <taxon>Bacillati</taxon>
        <taxon>Actinomycetota</taxon>
        <taxon>Actinomycetes</taxon>
        <taxon>Kitasatosporales</taxon>
        <taxon>Streptomycetaceae</taxon>
        <taxon>Kitasatospora</taxon>
    </lineage>
</organism>
<protein>
    <submittedName>
        <fullName evidence="1">Uncharacterized protein</fullName>
    </submittedName>
</protein>
<keyword evidence="2" id="KW-1185">Reference proteome</keyword>
<accession>A0A561EPP2</accession>
<name>A0A561EPP2_9ACTN</name>
<sequence length="232" mass="24997">MPVAPEYQVAFELPPDFREILIGADDEEIRTAVHDRVGADRIEDVPGLLLKQMVTEYRRASWQMAAAGAFYSASCFGLIEEGRPSSASVLLAHQEADCSDPETTVAGIIEIRTREDHAERRQVGRYELPCGPAAVEIELGAGMVIPAELSPTGEDEPIPVATLQAWIPVPRTADPSGRSLTVLTFSTPAVHDWETYCPVVVEMLRTVSFTGAGEPAQAAPAVPSPRISDAFG</sequence>